<evidence type="ECO:0000313" key="2">
    <source>
        <dbReference type="Proteomes" id="UP000649739"/>
    </source>
</evidence>
<dbReference type="EMBL" id="BMQB01000003">
    <property type="protein sequence ID" value="GGJ88295.1"/>
    <property type="molecule type" value="Genomic_DNA"/>
</dbReference>
<evidence type="ECO:0008006" key="3">
    <source>
        <dbReference type="Google" id="ProtNLM"/>
    </source>
</evidence>
<accession>A0A8J3B2S7</accession>
<name>A0A8J3B2S7_9ACTN</name>
<dbReference type="Pfam" id="PF13560">
    <property type="entry name" value="HTH_31"/>
    <property type="match status" value="1"/>
</dbReference>
<dbReference type="RefSeq" id="WP_229783446.1">
    <property type="nucleotide sequence ID" value="NZ_BMQB01000003.1"/>
</dbReference>
<dbReference type="SUPFAM" id="SSF47413">
    <property type="entry name" value="lambda repressor-like DNA-binding domains"/>
    <property type="match status" value="1"/>
</dbReference>
<comment type="caution">
    <text evidence="1">The sequence shown here is derived from an EMBL/GenBank/DDBJ whole genome shotgun (WGS) entry which is preliminary data.</text>
</comment>
<protein>
    <recommendedName>
        <fullName evidence="3">HTH cro/C1-type domain-containing protein</fullName>
    </recommendedName>
</protein>
<sequence length="401" mass="43353">MAAPELDPTWWAAAEFEGVPLRQALAGHQIGLLFRFLRSRGVSRARIARHTGLSETRVRAISQGAQRVSSYEVLERLAEGLRIPRHLLGISFDPPPPTREPLLPRATENDVSAWNSLLPLVAAATADRGLGDSRGVVLGQLRLITQACARAPAKLRSNLLVVEARWLEFLAWIEDNRRAYADANRHLRRAFDLATAAGDDTVAAYVLMRRSQQAIEHLDPAGGIALAQQAQLAGIALPDRVRALAIVREAEGHALTGDDRDCLSALDRAGHLLQEPSGDDPLAGHCTAVYVSAHRARCLQLLGRADAAAEELHALLANQSAMPVDQALWFAWLADAYAAQHEVDAAAVAGLRALDLASTAGSARALRAIAPTAQALRRHRGVSTVDQFLANHRQTASTWKD</sequence>
<dbReference type="InterPro" id="IPR010982">
    <property type="entry name" value="Lambda_DNA-bd_dom_sf"/>
</dbReference>
<keyword evidence="2" id="KW-1185">Reference proteome</keyword>
<dbReference type="GO" id="GO:0003677">
    <property type="term" value="F:DNA binding"/>
    <property type="evidence" value="ECO:0007669"/>
    <property type="project" value="InterPro"/>
</dbReference>
<reference evidence="1" key="2">
    <citation type="submission" date="2020-09" db="EMBL/GenBank/DDBJ databases">
        <authorList>
            <person name="Sun Q."/>
            <person name="Ohkuma M."/>
        </authorList>
    </citation>
    <scope>NUCLEOTIDE SEQUENCE</scope>
    <source>
        <strain evidence="1">JCM 3090</strain>
    </source>
</reference>
<dbReference type="SUPFAM" id="SSF48452">
    <property type="entry name" value="TPR-like"/>
    <property type="match status" value="1"/>
</dbReference>
<dbReference type="Proteomes" id="UP000649739">
    <property type="component" value="Unassembled WGS sequence"/>
</dbReference>
<dbReference type="AlphaFoldDB" id="A0A8J3B2S7"/>
<reference evidence="1" key="1">
    <citation type="journal article" date="2014" name="Int. J. Syst. Evol. Microbiol.">
        <title>Complete genome sequence of Corynebacterium casei LMG S-19264T (=DSM 44701T), isolated from a smear-ripened cheese.</title>
        <authorList>
            <consortium name="US DOE Joint Genome Institute (JGI-PGF)"/>
            <person name="Walter F."/>
            <person name="Albersmeier A."/>
            <person name="Kalinowski J."/>
            <person name="Ruckert C."/>
        </authorList>
    </citation>
    <scope>NUCLEOTIDE SEQUENCE</scope>
    <source>
        <strain evidence="1">JCM 3090</strain>
    </source>
</reference>
<gene>
    <name evidence="1" type="ORF">GCM10010123_17360</name>
</gene>
<dbReference type="Gene3D" id="1.25.40.10">
    <property type="entry name" value="Tetratricopeptide repeat domain"/>
    <property type="match status" value="1"/>
</dbReference>
<evidence type="ECO:0000313" key="1">
    <source>
        <dbReference type="EMBL" id="GGJ88295.1"/>
    </source>
</evidence>
<proteinExistence type="predicted"/>
<organism evidence="1 2">
    <name type="scientific">Pilimelia anulata</name>
    <dbReference type="NCBI Taxonomy" id="53371"/>
    <lineage>
        <taxon>Bacteria</taxon>
        <taxon>Bacillati</taxon>
        <taxon>Actinomycetota</taxon>
        <taxon>Actinomycetes</taxon>
        <taxon>Micromonosporales</taxon>
        <taxon>Micromonosporaceae</taxon>
        <taxon>Pilimelia</taxon>
    </lineage>
</organism>
<dbReference type="InterPro" id="IPR011990">
    <property type="entry name" value="TPR-like_helical_dom_sf"/>
</dbReference>